<comment type="caution">
    <text evidence="7">The sequence shown here is derived from an EMBL/GenBank/DDBJ whole genome shotgun (WGS) entry which is preliminary data.</text>
</comment>
<reference evidence="7 8" key="1">
    <citation type="journal article" date="2020" name="Insects">
        <title>Bacteria Belonging to Pseudomonas typographi sp. nov. from the Bark Beetle Ips typographus Have Genomic Potential to Aid in the Host Ecology.</title>
        <authorList>
            <person name="Peral-Aranega E."/>
            <person name="Saati-Santamaria Z."/>
            <person name="Kolarik M."/>
            <person name="Rivas R."/>
            <person name="Garcia-Fraile P."/>
        </authorList>
    </citation>
    <scope>NUCLEOTIDE SEQUENCE [LARGE SCALE GENOMIC DNA]</scope>
    <source>
        <strain evidence="7 8">CA3A</strain>
    </source>
</reference>
<keyword evidence="8" id="KW-1185">Reference proteome</keyword>
<dbReference type="RefSeq" id="WP_190419326.1">
    <property type="nucleotide sequence ID" value="NZ_JAAOCA010000008.1"/>
</dbReference>
<dbReference type="Proteomes" id="UP000805841">
    <property type="component" value="Unassembled WGS sequence"/>
</dbReference>
<feature type="transmembrane region" description="Helical" evidence="6">
    <location>
        <begin position="358"/>
        <end position="378"/>
    </location>
</feature>
<keyword evidence="2" id="KW-1003">Cell membrane</keyword>
<feature type="transmembrane region" description="Helical" evidence="6">
    <location>
        <begin position="274"/>
        <end position="291"/>
    </location>
</feature>
<protein>
    <submittedName>
        <fullName evidence="7">MFS transporter</fullName>
    </submittedName>
</protein>
<keyword evidence="4 6" id="KW-1133">Transmembrane helix</keyword>
<feature type="transmembrane region" description="Helical" evidence="6">
    <location>
        <begin position="330"/>
        <end position="352"/>
    </location>
</feature>
<comment type="subcellular location">
    <subcellularLocation>
        <location evidence="1">Cell membrane</location>
        <topology evidence="1">Multi-pass membrane protein</topology>
    </subcellularLocation>
</comment>
<proteinExistence type="predicted"/>
<evidence type="ECO:0000256" key="2">
    <source>
        <dbReference type="ARBA" id="ARBA00022475"/>
    </source>
</evidence>
<feature type="transmembrane region" description="Helical" evidence="6">
    <location>
        <begin position="73"/>
        <end position="96"/>
    </location>
</feature>
<dbReference type="InterPro" id="IPR036259">
    <property type="entry name" value="MFS_trans_sf"/>
</dbReference>
<feature type="transmembrane region" description="Helical" evidence="6">
    <location>
        <begin position="216"/>
        <end position="237"/>
    </location>
</feature>
<dbReference type="EMBL" id="JAAOCA010000008">
    <property type="protein sequence ID" value="MBD1598724.1"/>
    <property type="molecule type" value="Genomic_DNA"/>
</dbReference>
<dbReference type="SUPFAM" id="SSF103473">
    <property type="entry name" value="MFS general substrate transporter"/>
    <property type="match status" value="1"/>
</dbReference>
<feature type="transmembrane region" description="Helical" evidence="6">
    <location>
        <begin position="132"/>
        <end position="151"/>
    </location>
</feature>
<name>A0ABR7YZX3_9PSED</name>
<evidence type="ECO:0000256" key="6">
    <source>
        <dbReference type="SAM" id="Phobius"/>
    </source>
</evidence>
<evidence type="ECO:0000313" key="8">
    <source>
        <dbReference type="Proteomes" id="UP000805841"/>
    </source>
</evidence>
<evidence type="ECO:0000256" key="4">
    <source>
        <dbReference type="ARBA" id="ARBA00022989"/>
    </source>
</evidence>
<dbReference type="PANTHER" id="PTHR43124">
    <property type="entry name" value="PURINE EFFLUX PUMP PBUE"/>
    <property type="match status" value="1"/>
</dbReference>
<feature type="transmembrane region" description="Helical" evidence="6">
    <location>
        <begin position="157"/>
        <end position="181"/>
    </location>
</feature>
<accession>A0ABR7YZX3</accession>
<dbReference type="InterPro" id="IPR011701">
    <property type="entry name" value="MFS"/>
</dbReference>
<dbReference type="InterPro" id="IPR050189">
    <property type="entry name" value="MFS_Efflux_Transporters"/>
</dbReference>
<evidence type="ECO:0000256" key="5">
    <source>
        <dbReference type="ARBA" id="ARBA00023136"/>
    </source>
</evidence>
<evidence type="ECO:0000313" key="7">
    <source>
        <dbReference type="EMBL" id="MBD1598724.1"/>
    </source>
</evidence>
<dbReference type="Gene3D" id="1.20.1250.20">
    <property type="entry name" value="MFS general substrate transporter like domains"/>
    <property type="match status" value="1"/>
</dbReference>
<feature type="transmembrane region" description="Helical" evidence="6">
    <location>
        <begin position="297"/>
        <end position="318"/>
    </location>
</feature>
<dbReference type="Pfam" id="PF07690">
    <property type="entry name" value="MFS_1"/>
    <property type="match status" value="1"/>
</dbReference>
<keyword evidence="3 6" id="KW-0812">Transmembrane</keyword>
<feature type="transmembrane region" description="Helical" evidence="6">
    <location>
        <begin position="243"/>
        <end position="262"/>
    </location>
</feature>
<evidence type="ECO:0000256" key="3">
    <source>
        <dbReference type="ARBA" id="ARBA00022692"/>
    </source>
</evidence>
<feature type="transmembrane region" description="Helical" evidence="6">
    <location>
        <begin position="102"/>
        <end position="120"/>
    </location>
</feature>
<evidence type="ECO:0000256" key="1">
    <source>
        <dbReference type="ARBA" id="ARBA00004651"/>
    </source>
</evidence>
<keyword evidence="5 6" id="KW-0472">Membrane</keyword>
<organism evidence="7 8">
    <name type="scientific">Pseudomonas typographi</name>
    <dbReference type="NCBI Taxonomy" id="2715964"/>
    <lineage>
        <taxon>Bacteria</taxon>
        <taxon>Pseudomonadati</taxon>
        <taxon>Pseudomonadota</taxon>
        <taxon>Gammaproteobacteria</taxon>
        <taxon>Pseudomonadales</taxon>
        <taxon>Pseudomonadaceae</taxon>
        <taxon>Pseudomonas</taxon>
    </lineage>
</organism>
<gene>
    <name evidence="7" type="ORF">HAQ05_08400</name>
</gene>
<feature type="transmembrane region" description="Helical" evidence="6">
    <location>
        <begin position="41"/>
        <end position="66"/>
    </location>
</feature>
<dbReference type="PANTHER" id="PTHR43124:SF3">
    <property type="entry name" value="CHLORAMPHENICOL EFFLUX PUMP RV0191"/>
    <property type="match status" value="1"/>
</dbReference>
<sequence>MSPSRAFLPGFMILTLLSGSTIGMAKIVTTLYAIDLGATPLQLGVIGAMESLGMLLLTLPAGVFIARYGARRVYFLASLGPMLLNLAIPLFSGWVWLAMFRLLIGLCIPFRMVAMSSAFLDRLRHIGNAKAGWYRAALTLGMGLLGPLLGSGLSAQVGFAGCFATIGMCFGAMAFSSLGFWRDAAPKPAAAGSASGASLWALLNDRVVSQSCLVEMLCGATHALFSTFIILLAITRAGVSQPWAASLLMVQGAALVVVLLGLGRAVQRLGTRSTYLFAMVSALAALLLLGLGSGYSVYALGAVLLSVAMALLHLLNMAQLGAQPMDKGRIGGLFNLAGLLGSCASALLGGAVAQRLGIANVFLAWIAPLVLAGGFGWLRHLRAAPGLQAMEH</sequence>